<name>A0A382ITY0_9ZZZZ</name>
<dbReference type="AlphaFoldDB" id="A0A382ITY0"/>
<feature type="non-terminal residue" evidence="2">
    <location>
        <position position="285"/>
    </location>
</feature>
<feature type="domain" description="DUF4815" evidence="1">
    <location>
        <begin position="13"/>
        <end position="107"/>
    </location>
</feature>
<evidence type="ECO:0000259" key="1">
    <source>
        <dbReference type="Pfam" id="PF16075"/>
    </source>
</evidence>
<dbReference type="Pfam" id="PF16075">
    <property type="entry name" value="DUF4815"/>
    <property type="match status" value="1"/>
</dbReference>
<accession>A0A382ITY0</accession>
<evidence type="ECO:0000313" key="2">
    <source>
        <dbReference type="EMBL" id="SVC03140.1"/>
    </source>
</evidence>
<protein>
    <recommendedName>
        <fullName evidence="1">DUF4815 domain-containing protein</fullName>
    </recommendedName>
</protein>
<dbReference type="InterPro" id="IPR032096">
    <property type="entry name" value="DUF4815"/>
</dbReference>
<gene>
    <name evidence="2" type="ORF">METZ01_LOCUS255994</name>
</gene>
<proteinExistence type="predicted"/>
<sequence>MTSNINLNLNQSPYFDDYDETKDFHQVLYKPSVAVQARELSQEQTILRNQVKRFGDHIFANGSRVSGGELHIDTEYEYVKLQATYNNANITVSLLSGKTLVGNTSGTSAKVVNYAAIDAVTGDPNTVWVKYLSGGALTDGVQGIVVTNQGSGYSSAPLVTIADPPSGTTATATAVLSYDQKVIGVNITNAGSGYTSVPAVTIVGAAAGTATLTKGAVFSAGERITATDLSSSVLAASSSPTGKGSAVSNDSGYYYFNGNFIRAGASTLILDKYTNTPSYQIGFQV</sequence>
<organism evidence="2">
    <name type="scientific">marine metagenome</name>
    <dbReference type="NCBI Taxonomy" id="408172"/>
    <lineage>
        <taxon>unclassified sequences</taxon>
        <taxon>metagenomes</taxon>
        <taxon>ecological metagenomes</taxon>
    </lineage>
</organism>
<reference evidence="2" key="1">
    <citation type="submission" date="2018-05" db="EMBL/GenBank/DDBJ databases">
        <authorList>
            <person name="Lanie J.A."/>
            <person name="Ng W.-L."/>
            <person name="Kazmierczak K.M."/>
            <person name="Andrzejewski T.M."/>
            <person name="Davidsen T.M."/>
            <person name="Wayne K.J."/>
            <person name="Tettelin H."/>
            <person name="Glass J.I."/>
            <person name="Rusch D."/>
            <person name="Podicherti R."/>
            <person name="Tsui H.-C.T."/>
            <person name="Winkler M.E."/>
        </authorList>
    </citation>
    <scope>NUCLEOTIDE SEQUENCE</scope>
</reference>
<dbReference type="EMBL" id="UINC01069624">
    <property type="protein sequence ID" value="SVC03140.1"/>
    <property type="molecule type" value="Genomic_DNA"/>
</dbReference>